<protein>
    <submittedName>
        <fullName evidence="1">Uncharacterized protein</fullName>
    </submittedName>
</protein>
<organism evidence="1 2">
    <name type="scientific">Oceanicella actignis</name>
    <dbReference type="NCBI Taxonomy" id="1189325"/>
    <lineage>
        <taxon>Bacteria</taxon>
        <taxon>Pseudomonadati</taxon>
        <taxon>Pseudomonadota</taxon>
        <taxon>Alphaproteobacteria</taxon>
        <taxon>Rhodobacterales</taxon>
        <taxon>Paracoccaceae</taxon>
        <taxon>Oceanicella</taxon>
    </lineage>
</organism>
<dbReference type="Proteomes" id="UP000184066">
    <property type="component" value="Unassembled WGS sequence"/>
</dbReference>
<reference evidence="1 2" key="1">
    <citation type="submission" date="2016-12" db="EMBL/GenBank/DDBJ databases">
        <authorList>
            <person name="Song W.-J."/>
            <person name="Kurnit D.M."/>
        </authorList>
    </citation>
    <scope>NUCLEOTIDE SEQUENCE [LARGE SCALE GENOMIC DNA]</scope>
    <source>
        <strain evidence="1 2">CGMCC 1.10808</strain>
    </source>
</reference>
<dbReference type="EMBL" id="FRDL01000003">
    <property type="protein sequence ID" value="SHN59873.1"/>
    <property type="molecule type" value="Genomic_DNA"/>
</dbReference>
<dbReference type="OrthoDB" id="8641910at2"/>
<name>A0A1M7SN52_9RHOB</name>
<proteinExistence type="predicted"/>
<accession>A0A1M7SN52</accession>
<dbReference type="AlphaFoldDB" id="A0A1M7SN52"/>
<evidence type="ECO:0000313" key="2">
    <source>
        <dbReference type="Proteomes" id="UP000184066"/>
    </source>
</evidence>
<evidence type="ECO:0000313" key="1">
    <source>
        <dbReference type="EMBL" id="SHN59873.1"/>
    </source>
</evidence>
<keyword evidence="2" id="KW-1185">Reference proteome</keyword>
<gene>
    <name evidence="1" type="ORF">SAMN05216200_1033</name>
</gene>
<sequence>MGASFGELAARYSVSKSAIVKRAKAECWGDGTDVQAEVRRRAVAKVTATFTVDPKKKHEAIEAAAENAADLIARQRKDWEEHRLKYGQLPTDFEIAKQAKISAEMLMIRQKGERLAWGLDDTQQSAEVVIKREW</sequence>